<keyword evidence="2" id="KW-1185">Reference proteome</keyword>
<dbReference type="Proteomes" id="UP000826234">
    <property type="component" value="Unassembled WGS sequence"/>
</dbReference>
<proteinExistence type="predicted"/>
<evidence type="ECO:0000313" key="1">
    <source>
        <dbReference type="EMBL" id="KAH0622412.1"/>
    </source>
</evidence>
<sequence length="76" mass="8669">MPCMMLFYIGATKKALFYMEIKGSLKVEKSQLKDNPAFSMLNDSDDDVIYGSDYEEMPLQNGQAIRAKFKEESDSD</sequence>
<evidence type="ECO:0000313" key="2">
    <source>
        <dbReference type="Proteomes" id="UP000826234"/>
    </source>
</evidence>
<comment type="caution">
    <text evidence="1">The sequence shown here is derived from an EMBL/GenBank/DDBJ whole genome shotgun (WGS) entry which is preliminary data.</text>
</comment>
<organism evidence="1 2">
    <name type="scientific">Phrynosoma platyrhinos</name>
    <name type="common">Desert horned lizard</name>
    <dbReference type="NCBI Taxonomy" id="52577"/>
    <lineage>
        <taxon>Eukaryota</taxon>
        <taxon>Metazoa</taxon>
        <taxon>Chordata</taxon>
        <taxon>Craniata</taxon>
        <taxon>Vertebrata</taxon>
        <taxon>Euteleostomi</taxon>
        <taxon>Lepidosauria</taxon>
        <taxon>Squamata</taxon>
        <taxon>Bifurcata</taxon>
        <taxon>Unidentata</taxon>
        <taxon>Episquamata</taxon>
        <taxon>Toxicofera</taxon>
        <taxon>Iguania</taxon>
        <taxon>Phrynosomatidae</taxon>
        <taxon>Phrynosomatinae</taxon>
        <taxon>Phrynosoma</taxon>
    </lineage>
</organism>
<accession>A0ABQ7SYM4</accession>
<protein>
    <submittedName>
        <fullName evidence="1">Uncharacterized protein</fullName>
    </submittedName>
</protein>
<name>A0ABQ7SYM4_PHRPL</name>
<gene>
    <name evidence="1" type="ORF">JD844_024706</name>
</gene>
<dbReference type="PANTHER" id="PTHR31918:SF1">
    <property type="entry name" value="TRANSMEMBRANE PROTEIN 181"/>
    <property type="match status" value="1"/>
</dbReference>
<reference evidence="1 2" key="1">
    <citation type="journal article" date="2022" name="Gigascience">
        <title>A chromosome-level genome assembly and annotation of the desert horned lizard, Phrynosoma platyrhinos, provides insight into chromosomal rearrangements among reptiles.</title>
        <authorList>
            <person name="Koochekian N."/>
            <person name="Ascanio A."/>
            <person name="Farleigh K."/>
            <person name="Card D.C."/>
            <person name="Schield D.R."/>
            <person name="Castoe T.A."/>
            <person name="Jezkova T."/>
        </authorList>
    </citation>
    <scope>NUCLEOTIDE SEQUENCE [LARGE SCALE GENOMIC DNA]</scope>
    <source>
        <strain evidence="1">NK-2021</strain>
    </source>
</reference>
<dbReference type="PANTHER" id="PTHR31918">
    <property type="entry name" value="TRANSMEMBRANE PROTEIN 181"/>
    <property type="match status" value="1"/>
</dbReference>
<dbReference type="InterPro" id="IPR040416">
    <property type="entry name" value="TMEM181"/>
</dbReference>
<dbReference type="EMBL" id="JAIPUX010003289">
    <property type="protein sequence ID" value="KAH0622412.1"/>
    <property type="molecule type" value="Genomic_DNA"/>
</dbReference>